<dbReference type="KEGG" id="cput:CONPUDRAFT_137782"/>
<feature type="signal peptide" evidence="1">
    <location>
        <begin position="1"/>
        <end position="17"/>
    </location>
</feature>
<evidence type="ECO:0000256" key="1">
    <source>
        <dbReference type="SAM" id="SignalP"/>
    </source>
</evidence>
<gene>
    <name evidence="2" type="ORF">CONPUDRAFT_137782</name>
</gene>
<name>A0A5M3MPY6_CONPW</name>
<keyword evidence="3" id="KW-1185">Reference proteome</keyword>
<dbReference type="RefSeq" id="XP_007769616.1">
    <property type="nucleotide sequence ID" value="XM_007771426.1"/>
</dbReference>
<reference evidence="3" key="1">
    <citation type="journal article" date="2012" name="Science">
        <title>The Paleozoic origin of enzymatic lignin decomposition reconstructed from 31 fungal genomes.</title>
        <authorList>
            <person name="Floudas D."/>
            <person name="Binder M."/>
            <person name="Riley R."/>
            <person name="Barry K."/>
            <person name="Blanchette R.A."/>
            <person name="Henrissat B."/>
            <person name="Martinez A.T."/>
            <person name="Otillar R."/>
            <person name="Spatafora J.W."/>
            <person name="Yadav J.S."/>
            <person name="Aerts A."/>
            <person name="Benoit I."/>
            <person name="Boyd A."/>
            <person name="Carlson A."/>
            <person name="Copeland A."/>
            <person name="Coutinho P.M."/>
            <person name="de Vries R.P."/>
            <person name="Ferreira P."/>
            <person name="Findley K."/>
            <person name="Foster B."/>
            <person name="Gaskell J."/>
            <person name="Glotzer D."/>
            <person name="Gorecki P."/>
            <person name="Heitman J."/>
            <person name="Hesse C."/>
            <person name="Hori C."/>
            <person name="Igarashi K."/>
            <person name="Jurgens J.A."/>
            <person name="Kallen N."/>
            <person name="Kersten P."/>
            <person name="Kohler A."/>
            <person name="Kuees U."/>
            <person name="Kumar T.K.A."/>
            <person name="Kuo A."/>
            <person name="LaButti K."/>
            <person name="Larrondo L.F."/>
            <person name="Lindquist E."/>
            <person name="Ling A."/>
            <person name="Lombard V."/>
            <person name="Lucas S."/>
            <person name="Lundell T."/>
            <person name="Martin R."/>
            <person name="McLaughlin D.J."/>
            <person name="Morgenstern I."/>
            <person name="Morin E."/>
            <person name="Murat C."/>
            <person name="Nagy L.G."/>
            <person name="Nolan M."/>
            <person name="Ohm R.A."/>
            <person name="Patyshakuliyeva A."/>
            <person name="Rokas A."/>
            <person name="Ruiz-Duenas F.J."/>
            <person name="Sabat G."/>
            <person name="Salamov A."/>
            <person name="Samejima M."/>
            <person name="Schmutz J."/>
            <person name="Slot J.C."/>
            <person name="St John F."/>
            <person name="Stenlid J."/>
            <person name="Sun H."/>
            <person name="Sun S."/>
            <person name="Syed K."/>
            <person name="Tsang A."/>
            <person name="Wiebenga A."/>
            <person name="Young D."/>
            <person name="Pisabarro A."/>
            <person name="Eastwood D.C."/>
            <person name="Martin F."/>
            <person name="Cullen D."/>
            <person name="Grigoriev I.V."/>
            <person name="Hibbett D.S."/>
        </authorList>
    </citation>
    <scope>NUCLEOTIDE SEQUENCE [LARGE SCALE GENOMIC DNA]</scope>
    <source>
        <strain evidence="3">RWD-64-598 SS2</strain>
    </source>
</reference>
<comment type="caution">
    <text evidence="2">The sequence shown here is derived from an EMBL/GenBank/DDBJ whole genome shotgun (WGS) entry which is preliminary data.</text>
</comment>
<dbReference type="AlphaFoldDB" id="A0A5M3MPY6"/>
<accession>A0A5M3MPY6</accession>
<evidence type="ECO:0000313" key="3">
    <source>
        <dbReference type="Proteomes" id="UP000053558"/>
    </source>
</evidence>
<protein>
    <submittedName>
        <fullName evidence="2">Uncharacterized protein</fullName>
    </submittedName>
</protein>
<dbReference type="GeneID" id="19201080"/>
<keyword evidence="1" id="KW-0732">Signal</keyword>
<organism evidence="2 3">
    <name type="scientific">Coniophora puteana (strain RWD-64-598)</name>
    <name type="common">Brown rot fungus</name>
    <dbReference type="NCBI Taxonomy" id="741705"/>
    <lineage>
        <taxon>Eukaryota</taxon>
        <taxon>Fungi</taxon>
        <taxon>Dikarya</taxon>
        <taxon>Basidiomycota</taxon>
        <taxon>Agaricomycotina</taxon>
        <taxon>Agaricomycetes</taxon>
        <taxon>Agaricomycetidae</taxon>
        <taxon>Boletales</taxon>
        <taxon>Coniophorineae</taxon>
        <taxon>Coniophoraceae</taxon>
        <taxon>Coniophora</taxon>
    </lineage>
</organism>
<dbReference type="OrthoDB" id="2679884at2759"/>
<sequence>MYAKRLALVSVASGALGSAVTPSAQSTCTTVAQGIFVGDTTVYSDPFSLENDTLSFGPAEYFRMPDVEFQACTPNIAVYSNQETSANGTYAGHLYVPSLGTCLGVEDIFNSPPYTVTTMACPTDNDINQSRASWVMVNQKVYWGGITSAEGPIYQGGNDCFGLGLYGYQGVSEANEEGIPAVIGTTPLVCGNGAHVHGFTIVADPNA</sequence>
<dbReference type="EMBL" id="JH711579">
    <property type="protein sequence ID" value="EIW80745.1"/>
    <property type="molecule type" value="Genomic_DNA"/>
</dbReference>
<dbReference type="Proteomes" id="UP000053558">
    <property type="component" value="Unassembled WGS sequence"/>
</dbReference>
<dbReference type="OMA" id="CTYNEDS"/>
<evidence type="ECO:0000313" key="2">
    <source>
        <dbReference type="EMBL" id="EIW80745.1"/>
    </source>
</evidence>
<feature type="chain" id="PRO_5024308340" evidence="1">
    <location>
        <begin position="18"/>
        <end position="207"/>
    </location>
</feature>
<proteinExistence type="predicted"/>